<dbReference type="PANTHER" id="PTHR20859">
    <property type="entry name" value="INTERFERON/INTERLEUKIN RECEPTOR"/>
    <property type="match status" value="1"/>
</dbReference>
<dbReference type="InterPro" id="IPR036116">
    <property type="entry name" value="FN3_sf"/>
</dbReference>
<dbReference type="PANTHER" id="PTHR20859:SF46">
    <property type="entry name" value="INTERFERON GAMMA RECEPTOR 2"/>
    <property type="match status" value="1"/>
</dbReference>
<dbReference type="Ensembl" id="ENSACOT00000022180.1">
    <property type="protein sequence ID" value="ENSACOP00000021419.1"/>
    <property type="gene ID" value="ENSACOG00000014675.1"/>
</dbReference>
<keyword evidence="2" id="KW-0812">Transmembrane</keyword>
<evidence type="ECO:0000256" key="1">
    <source>
        <dbReference type="SAM" id="MobiDB-lite"/>
    </source>
</evidence>
<evidence type="ECO:0000313" key="5">
    <source>
        <dbReference type="Proteomes" id="UP000694522"/>
    </source>
</evidence>
<accession>A0A8B9GGR4</accession>
<name>A0A8B9GGR4_9PSIT</name>
<dbReference type="InterPro" id="IPR013783">
    <property type="entry name" value="Ig-like_fold"/>
</dbReference>
<dbReference type="InterPro" id="IPR050650">
    <property type="entry name" value="Type-II_Cytokine-TF_Rcpt"/>
</dbReference>
<feature type="compositionally biased region" description="Polar residues" evidence="1">
    <location>
        <begin position="454"/>
        <end position="465"/>
    </location>
</feature>
<dbReference type="CDD" id="cd00063">
    <property type="entry name" value="FN3"/>
    <property type="match status" value="2"/>
</dbReference>
<evidence type="ECO:0000259" key="3">
    <source>
        <dbReference type="PROSITE" id="PS50853"/>
    </source>
</evidence>
<dbReference type="PROSITE" id="PS50853">
    <property type="entry name" value="FN3"/>
    <property type="match status" value="1"/>
</dbReference>
<dbReference type="Pfam" id="PF01108">
    <property type="entry name" value="Tissue_fac"/>
    <property type="match status" value="1"/>
</dbReference>
<dbReference type="SUPFAM" id="SSF49265">
    <property type="entry name" value="Fibronectin type III"/>
    <property type="match status" value="2"/>
</dbReference>
<dbReference type="InterPro" id="IPR003961">
    <property type="entry name" value="FN3_dom"/>
</dbReference>
<sequence length="465" mass="51150">MTAGSRRLWAAARPQARSGPPLKQQHHREPPPPARAVSPLSPRLPGAAGGAEGGICLPVGCRGFHPPLRRRWSRVGVVGSGWPAPRHQPGSGPSECGCEVPPAWSARRRSRSSEAGEQPLAASGAGRRGTGSRAMLCRAPLLFLLLLGSVRASGAESSPHLPAPKDVVIYSYNFHSLLRWSPVEVDRGLVLYTVNYKTGAFNKWDEMNCTRITHTECSLPWSLKERRWTLVLRVRAELGQVTSEWVETDPFVAERNTIIGPPKVNSVTVSSDSLLISVTPPFGSEAGYSLQYHVSYWENATSSTKKETKTSNTLFKIRNLKELTLYCFRIQVELLAYPEFQLLGLQSVPECYRTTVSEASRVGYIVLIFLLVLLSVNLVAVGLSFLWRYHKKLKYWSQPPLQIPPHFEEYLKDPNMPGLEVLHSDAEDDPDNSSIVFCGEGSQACGSGLAGQAHSRSISSDSDIT</sequence>
<evidence type="ECO:0000256" key="2">
    <source>
        <dbReference type="SAM" id="Phobius"/>
    </source>
</evidence>
<dbReference type="SMART" id="SM00060">
    <property type="entry name" value="FN3"/>
    <property type="match status" value="1"/>
</dbReference>
<feature type="region of interest" description="Disordered" evidence="1">
    <location>
        <begin position="83"/>
        <end position="131"/>
    </location>
</feature>
<feature type="transmembrane region" description="Helical" evidence="2">
    <location>
        <begin position="362"/>
        <end position="387"/>
    </location>
</feature>
<proteinExistence type="predicted"/>
<dbReference type="Proteomes" id="UP000694522">
    <property type="component" value="Unplaced"/>
</dbReference>
<feature type="region of interest" description="Disordered" evidence="1">
    <location>
        <begin position="1"/>
        <end position="45"/>
    </location>
</feature>
<reference evidence="4" key="2">
    <citation type="submission" date="2025-09" db="UniProtKB">
        <authorList>
            <consortium name="Ensembl"/>
        </authorList>
    </citation>
    <scope>IDENTIFICATION</scope>
</reference>
<feature type="domain" description="Fibronectin type-III" evidence="3">
    <location>
        <begin position="258"/>
        <end position="358"/>
    </location>
</feature>
<dbReference type="GO" id="GO:0004896">
    <property type="term" value="F:cytokine receptor activity"/>
    <property type="evidence" value="ECO:0007669"/>
    <property type="project" value="TreeGrafter"/>
</dbReference>
<dbReference type="Gene3D" id="2.60.40.10">
    <property type="entry name" value="Immunoglobulins"/>
    <property type="match status" value="2"/>
</dbReference>
<reference evidence="4" key="1">
    <citation type="submission" date="2025-08" db="UniProtKB">
        <authorList>
            <consortium name="Ensembl"/>
        </authorList>
    </citation>
    <scope>IDENTIFICATION</scope>
</reference>
<organism evidence="4 5">
    <name type="scientific">Amazona collaria</name>
    <name type="common">yellow-billed parrot</name>
    <dbReference type="NCBI Taxonomy" id="241587"/>
    <lineage>
        <taxon>Eukaryota</taxon>
        <taxon>Metazoa</taxon>
        <taxon>Chordata</taxon>
        <taxon>Craniata</taxon>
        <taxon>Vertebrata</taxon>
        <taxon>Euteleostomi</taxon>
        <taxon>Archelosauria</taxon>
        <taxon>Archosauria</taxon>
        <taxon>Dinosauria</taxon>
        <taxon>Saurischia</taxon>
        <taxon>Theropoda</taxon>
        <taxon>Coelurosauria</taxon>
        <taxon>Aves</taxon>
        <taxon>Neognathae</taxon>
        <taxon>Neoaves</taxon>
        <taxon>Telluraves</taxon>
        <taxon>Australaves</taxon>
        <taxon>Psittaciformes</taxon>
        <taxon>Psittacidae</taxon>
        <taxon>Amazona</taxon>
    </lineage>
</organism>
<keyword evidence="2" id="KW-0472">Membrane</keyword>
<evidence type="ECO:0000313" key="4">
    <source>
        <dbReference type="Ensembl" id="ENSACOP00000021419.1"/>
    </source>
</evidence>
<keyword evidence="2" id="KW-1133">Transmembrane helix</keyword>
<dbReference type="InterPro" id="IPR015373">
    <property type="entry name" value="Interferon/interleukin_rcp_dom"/>
</dbReference>
<keyword evidence="5" id="KW-1185">Reference proteome</keyword>
<feature type="region of interest" description="Disordered" evidence="1">
    <location>
        <begin position="445"/>
        <end position="465"/>
    </location>
</feature>
<protein>
    <recommendedName>
        <fullName evidence="3">Fibronectin type-III domain-containing protein</fullName>
    </recommendedName>
</protein>
<dbReference type="GO" id="GO:0005886">
    <property type="term" value="C:plasma membrane"/>
    <property type="evidence" value="ECO:0007669"/>
    <property type="project" value="TreeGrafter"/>
</dbReference>
<dbReference type="Pfam" id="PF09294">
    <property type="entry name" value="Interfer-bind"/>
    <property type="match status" value="1"/>
</dbReference>
<dbReference type="AlphaFoldDB" id="A0A8B9GGR4"/>